<dbReference type="Proteomes" id="UP000607653">
    <property type="component" value="Unassembled WGS sequence"/>
</dbReference>
<gene>
    <name evidence="1" type="ORF">HUJ06_000939</name>
</gene>
<proteinExistence type="predicted"/>
<reference evidence="1 2" key="1">
    <citation type="journal article" date="2020" name="Mol. Biol. Evol.">
        <title>Distinct Expression and Methylation Patterns for Genes with Different Fates following a Single Whole-Genome Duplication in Flowering Plants.</title>
        <authorList>
            <person name="Shi T."/>
            <person name="Rahmani R.S."/>
            <person name="Gugger P.F."/>
            <person name="Wang M."/>
            <person name="Li H."/>
            <person name="Zhang Y."/>
            <person name="Li Z."/>
            <person name="Wang Q."/>
            <person name="Van de Peer Y."/>
            <person name="Marchal K."/>
            <person name="Chen J."/>
        </authorList>
    </citation>
    <scope>NUCLEOTIDE SEQUENCE [LARGE SCALE GENOMIC DNA]</scope>
    <source>
        <tissue evidence="1">Leaf</tissue>
    </source>
</reference>
<keyword evidence="2" id="KW-1185">Reference proteome</keyword>
<protein>
    <submittedName>
        <fullName evidence="1">Uncharacterized protein</fullName>
    </submittedName>
</protein>
<comment type="caution">
    <text evidence="1">The sequence shown here is derived from an EMBL/GenBank/DDBJ whole genome shotgun (WGS) entry which is preliminary data.</text>
</comment>
<dbReference type="AlphaFoldDB" id="A0A822ZGW6"/>
<evidence type="ECO:0000313" key="2">
    <source>
        <dbReference type="Proteomes" id="UP000607653"/>
    </source>
</evidence>
<evidence type="ECO:0000313" key="1">
    <source>
        <dbReference type="EMBL" id="DAD42709.1"/>
    </source>
</evidence>
<sequence>MRLRVLSEAVMSALSMLGDEPVFSLICSASPQNIKTVVVLHDWLDGPLESSTREFSSAITKH</sequence>
<accession>A0A822ZGW6</accession>
<name>A0A822ZGW6_NELNU</name>
<dbReference type="EMBL" id="DUZY01000006">
    <property type="protein sequence ID" value="DAD42709.1"/>
    <property type="molecule type" value="Genomic_DNA"/>
</dbReference>
<organism evidence="1 2">
    <name type="scientific">Nelumbo nucifera</name>
    <name type="common">Sacred lotus</name>
    <dbReference type="NCBI Taxonomy" id="4432"/>
    <lineage>
        <taxon>Eukaryota</taxon>
        <taxon>Viridiplantae</taxon>
        <taxon>Streptophyta</taxon>
        <taxon>Embryophyta</taxon>
        <taxon>Tracheophyta</taxon>
        <taxon>Spermatophyta</taxon>
        <taxon>Magnoliopsida</taxon>
        <taxon>Proteales</taxon>
        <taxon>Nelumbonaceae</taxon>
        <taxon>Nelumbo</taxon>
    </lineage>
</organism>